<dbReference type="Pfam" id="PF00725">
    <property type="entry name" value="3HCDH"/>
    <property type="match status" value="1"/>
</dbReference>
<evidence type="ECO:0000256" key="4">
    <source>
        <dbReference type="SAM" id="MobiDB-lite"/>
    </source>
</evidence>
<feature type="domain" description="3-hydroxyacyl-CoA dehydrogenase NAD binding" evidence="6">
    <location>
        <begin position="16"/>
        <end position="179"/>
    </location>
</feature>
<evidence type="ECO:0000256" key="1">
    <source>
        <dbReference type="ARBA" id="ARBA00005086"/>
    </source>
</evidence>
<dbReference type="PANTHER" id="PTHR48075">
    <property type="entry name" value="3-HYDROXYACYL-COA DEHYDROGENASE FAMILY PROTEIN"/>
    <property type="match status" value="1"/>
</dbReference>
<dbReference type="Gene3D" id="1.10.1040.10">
    <property type="entry name" value="N-(1-d-carboxylethyl)-l-norvaline Dehydrogenase, domain 2"/>
    <property type="match status" value="1"/>
</dbReference>
<dbReference type="InterPro" id="IPR036291">
    <property type="entry name" value="NAD(P)-bd_dom_sf"/>
</dbReference>
<comment type="caution">
    <text evidence="7">The sequence shown here is derived from an EMBL/GenBank/DDBJ whole genome shotgun (WGS) entry which is preliminary data.</text>
</comment>
<dbReference type="SUPFAM" id="SSF48179">
    <property type="entry name" value="6-phosphogluconate dehydrogenase C-terminal domain-like"/>
    <property type="match status" value="1"/>
</dbReference>
<reference evidence="7 8" key="1">
    <citation type="submission" date="2024-05" db="EMBL/GenBank/DDBJ databases">
        <authorList>
            <person name="Yi C."/>
        </authorList>
    </citation>
    <scope>NUCLEOTIDE SEQUENCE [LARGE SCALE GENOMIC DNA]</scope>
    <source>
        <strain evidence="7 8">XS13</strain>
    </source>
</reference>
<evidence type="ECO:0000313" key="8">
    <source>
        <dbReference type="Proteomes" id="UP001484097"/>
    </source>
</evidence>
<accession>A0ABV0IG22</accession>
<dbReference type="Proteomes" id="UP001484097">
    <property type="component" value="Unassembled WGS sequence"/>
</dbReference>
<dbReference type="InterPro" id="IPR022694">
    <property type="entry name" value="3-OHacyl-CoA_DH"/>
</dbReference>
<evidence type="ECO:0000259" key="6">
    <source>
        <dbReference type="Pfam" id="PF02737"/>
    </source>
</evidence>
<organism evidence="7 8">
    <name type="scientific">Citricoccus nitrophenolicus</name>
    <dbReference type="NCBI Taxonomy" id="863575"/>
    <lineage>
        <taxon>Bacteria</taxon>
        <taxon>Bacillati</taxon>
        <taxon>Actinomycetota</taxon>
        <taxon>Actinomycetes</taxon>
        <taxon>Micrococcales</taxon>
        <taxon>Micrococcaceae</taxon>
        <taxon>Citricoccus</taxon>
    </lineage>
</organism>
<dbReference type="Pfam" id="PF02737">
    <property type="entry name" value="3HCDH_N"/>
    <property type="match status" value="1"/>
</dbReference>
<dbReference type="InterPro" id="IPR013328">
    <property type="entry name" value="6PGD_dom2"/>
</dbReference>
<dbReference type="PIRSF" id="PIRSF000105">
    <property type="entry name" value="HCDH"/>
    <property type="match status" value="1"/>
</dbReference>
<evidence type="ECO:0000313" key="7">
    <source>
        <dbReference type="EMBL" id="MEO9247099.1"/>
    </source>
</evidence>
<dbReference type="PROSITE" id="PS00067">
    <property type="entry name" value="3HCDH"/>
    <property type="match status" value="1"/>
</dbReference>
<feature type="region of interest" description="Disordered" evidence="4">
    <location>
        <begin position="275"/>
        <end position="308"/>
    </location>
</feature>
<gene>
    <name evidence="7" type="ORF">ABDK96_05355</name>
</gene>
<feature type="compositionally biased region" description="Basic and acidic residues" evidence="4">
    <location>
        <begin position="288"/>
        <end position="308"/>
    </location>
</feature>
<keyword evidence="3" id="KW-0560">Oxidoreductase</keyword>
<dbReference type="Gene3D" id="3.40.50.720">
    <property type="entry name" value="NAD(P)-binding Rossmann-like Domain"/>
    <property type="match status" value="1"/>
</dbReference>
<evidence type="ECO:0000256" key="3">
    <source>
        <dbReference type="ARBA" id="ARBA00023002"/>
    </source>
</evidence>
<dbReference type="EMBL" id="JBDXMX010000002">
    <property type="protein sequence ID" value="MEO9247099.1"/>
    <property type="molecule type" value="Genomic_DNA"/>
</dbReference>
<name>A0ABV0IG22_9MICC</name>
<evidence type="ECO:0000256" key="2">
    <source>
        <dbReference type="ARBA" id="ARBA00009463"/>
    </source>
</evidence>
<keyword evidence="8" id="KW-1185">Reference proteome</keyword>
<evidence type="ECO:0000259" key="5">
    <source>
        <dbReference type="Pfam" id="PF00725"/>
    </source>
</evidence>
<dbReference type="SUPFAM" id="SSF51735">
    <property type="entry name" value="NAD(P)-binding Rossmann-fold domains"/>
    <property type="match status" value="1"/>
</dbReference>
<dbReference type="RefSeq" id="WP_347919497.1">
    <property type="nucleotide sequence ID" value="NZ_JBDXMX010000002.1"/>
</dbReference>
<protein>
    <submittedName>
        <fullName evidence="7">3-hydroxyacyl-CoA dehydrogenase NAD-binding domain-containing protein</fullName>
    </submittedName>
</protein>
<dbReference type="InterPro" id="IPR006176">
    <property type="entry name" value="3-OHacyl-CoA_DH_NAD-bd"/>
</dbReference>
<sequence length="308" mass="32793">MTSASEHLPLPADTVVAVIGAGTIGLSWARQFASHGHPVRIFDPRPDLATVVAAFAAEHPDLASHITRAESVADAVRGAGAIQESTPEKLEIKRRLLTDLAAAEPGHALILSSSSTLPASRMAEGLPDQVAARLLIGHPFNPPHLMPLVEVVPGDRTSPESTERALAFYRSVGREPVLLHREVAGFVGNRLQNAVLREAVHLVQTGVVSAADLDSLVTNSLGLRWAAVGPFEGMHLGGGPAGFRGFMEHIGPSFAAIDLHEPDLSAEGMDPVHRQVEEAYGSRGSAESAERRDRIQADILERRNVPPN</sequence>
<comment type="similarity">
    <text evidence="2">Belongs to the 3-hydroxyacyl-CoA dehydrogenase family.</text>
</comment>
<proteinExistence type="inferred from homology"/>
<dbReference type="PANTHER" id="PTHR48075:SF5">
    <property type="entry name" value="3-HYDROXYBUTYRYL-COA DEHYDROGENASE"/>
    <property type="match status" value="1"/>
</dbReference>
<comment type="pathway">
    <text evidence="1">Lipid metabolism; butanoate metabolism.</text>
</comment>
<dbReference type="InterPro" id="IPR008927">
    <property type="entry name" value="6-PGluconate_DH-like_C_sf"/>
</dbReference>
<dbReference type="InterPro" id="IPR006180">
    <property type="entry name" value="3-OHacyl-CoA_DH_CS"/>
</dbReference>
<feature type="domain" description="3-hydroxyacyl-CoA dehydrogenase C-terminal" evidence="5">
    <location>
        <begin position="185"/>
        <end position="252"/>
    </location>
</feature>
<dbReference type="InterPro" id="IPR006108">
    <property type="entry name" value="3HC_DH_C"/>
</dbReference>